<dbReference type="AlphaFoldDB" id="A0A1S3FZ11"/>
<evidence type="ECO:0000259" key="32">
    <source>
        <dbReference type="PROSITE" id="PS51462"/>
    </source>
</evidence>
<dbReference type="RefSeq" id="XP_012881610.1">
    <property type="nucleotide sequence ID" value="XM_013026156.1"/>
</dbReference>
<evidence type="ECO:0000256" key="31">
    <source>
        <dbReference type="SAM" id="SignalP"/>
    </source>
</evidence>
<evidence type="ECO:0000256" key="11">
    <source>
        <dbReference type="ARBA" id="ARBA00044967"/>
    </source>
</evidence>
<dbReference type="SUPFAM" id="SSF55811">
    <property type="entry name" value="Nudix"/>
    <property type="match status" value="1"/>
</dbReference>
<evidence type="ECO:0000256" key="16">
    <source>
        <dbReference type="ARBA" id="ARBA00047466"/>
    </source>
</evidence>
<comment type="catalytic activity">
    <reaction evidence="29">
        <text>butanoyl-CoA + H2O = S-butanoyl-4'-phosphopantetheine + adenosine 3',5'-bisphosphate + 2 H(+)</text>
        <dbReference type="Rhea" id="RHEA:49976"/>
        <dbReference type="ChEBI" id="CHEBI:15377"/>
        <dbReference type="ChEBI" id="CHEBI:15378"/>
        <dbReference type="ChEBI" id="CHEBI:57371"/>
        <dbReference type="ChEBI" id="CHEBI:58343"/>
        <dbReference type="ChEBI" id="CHEBI:132011"/>
    </reaction>
    <physiologicalReaction direction="left-to-right" evidence="29">
        <dbReference type="Rhea" id="RHEA:49977"/>
    </physiologicalReaction>
</comment>
<dbReference type="Gene3D" id="3.90.79.10">
    <property type="entry name" value="Nucleoside Triphosphate Pyrophosphohydrolase"/>
    <property type="match status" value="1"/>
</dbReference>
<reference evidence="34" key="1">
    <citation type="submission" date="2025-08" db="UniProtKB">
        <authorList>
            <consortium name="RefSeq"/>
        </authorList>
    </citation>
    <scope>IDENTIFICATION</scope>
    <source>
        <tissue evidence="34">Kidney</tissue>
    </source>
</reference>
<comment type="function">
    <text evidence="12">Fatty acyl-coenzyme A (CoA) diphosphatase that hydrolyzes fatty acyl-CoA to yield acyl-4'-phosphopantetheine and adenosine 3',5'-bisphosphate. Mediates the hydrolysis of a wide range of CoA esters, including choloyl-CoA and branched-chain fatty-acyl-CoA esters and at low substrate concentrations medium and long-chain fatty-acyl-CoA esters are the primary substrates. Highest activity seen with medium-chain acyl-CoA esters and higher rates of activity seen with the unsaturated acyl-CoA esters compared with the saturated esters. Exhibits decapping activity towards dpCoA-capped RNAs in vitro.</text>
</comment>
<evidence type="ECO:0000256" key="4">
    <source>
        <dbReference type="ARBA" id="ARBA00022723"/>
    </source>
</evidence>
<evidence type="ECO:0000256" key="27">
    <source>
        <dbReference type="ARBA" id="ARBA00048882"/>
    </source>
</evidence>
<dbReference type="GO" id="GO:0005739">
    <property type="term" value="C:mitochondrion"/>
    <property type="evidence" value="ECO:0007669"/>
    <property type="project" value="TreeGrafter"/>
</dbReference>
<evidence type="ECO:0000313" key="33">
    <source>
        <dbReference type="Proteomes" id="UP000081671"/>
    </source>
</evidence>
<evidence type="ECO:0000256" key="29">
    <source>
        <dbReference type="ARBA" id="ARBA00049284"/>
    </source>
</evidence>
<dbReference type="GO" id="GO:0010945">
    <property type="term" value="F:coenzyme A diphosphatase activity"/>
    <property type="evidence" value="ECO:0007669"/>
    <property type="project" value="UniProtKB-EC"/>
</dbReference>
<comment type="catalytic activity">
    <reaction evidence="21">
        <text>dodecanoyl-CoA + H2O = S-dodecanoyl-4'-phosphopantetheine + adenosine 3',5'-bisphosphate + 2 H(+)</text>
        <dbReference type="Rhea" id="RHEA:50024"/>
        <dbReference type="ChEBI" id="CHEBI:15377"/>
        <dbReference type="ChEBI" id="CHEBI:15378"/>
        <dbReference type="ChEBI" id="CHEBI:57375"/>
        <dbReference type="ChEBI" id="CHEBI:58343"/>
        <dbReference type="ChEBI" id="CHEBI:132015"/>
    </reaction>
    <physiologicalReaction direction="left-to-right" evidence="21">
        <dbReference type="Rhea" id="RHEA:50025"/>
    </physiologicalReaction>
</comment>
<evidence type="ECO:0000256" key="18">
    <source>
        <dbReference type="ARBA" id="ARBA00047584"/>
    </source>
</evidence>
<dbReference type="PANTHER" id="PTHR12318">
    <property type="entry name" value="TESTOSTERONE-REGULATED PROTEIN RP2"/>
    <property type="match status" value="1"/>
</dbReference>
<sequence length="152" mass="16272">MSTALPPGPSLWRRAATVILAAGWTRPAAAGSLPPPPAEDFRLLLLKRAANQGFLPNAHVFPGGVLDAADRSPDWLRLFAPHHEPPRFGLGLSARPRAAFLPGLPDFQPDAADPAALPDDVAERICAIRETFEEAGVLLLRPRRALPIGSKN</sequence>
<evidence type="ECO:0000256" key="24">
    <source>
        <dbReference type="ARBA" id="ARBA00048624"/>
    </source>
</evidence>
<keyword evidence="6" id="KW-0460">Magnesium</keyword>
<organism evidence="33 34">
    <name type="scientific">Dipodomys ordii</name>
    <name type="common">Ord's kangaroo rat</name>
    <dbReference type="NCBI Taxonomy" id="10020"/>
    <lineage>
        <taxon>Eukaryota</taxon>
        <taxon>Metazoa</taxon>
        <taxon>Chordata</taxon>
        <taxon>Craniata</taxon>
        <taxon>Vertebrata</taxon>
        <taxon>Euteleostomi</taxon>
        <taxon>Mammalia</taxon>
        <taxon>Eutheria</taxon>
        <taxon>Euarchontoglires</taxon>
        <taxon>Glires</taxon>
        <taxon>Rodentia</taxon>
        <taxon>Castorimorpha</taxon>
        <taxon>Heteromyidae</taxon>
        <taxon>Dipodomyinae</taxon>
        <taxon>Dipodomys</taxon>
    </lineage>
</organism>
<name>A0A1S3FZ11_DIPOR</name>
<comment type="catalytic activity">
    <reaction evidence="28">
        <text>choloyl-CoA + H2O = S-choloyl-4'-phosphopantetheine + adenosine 3',5'-bisphosphate + 2 H(+)</text>
        <dbReference type="Rhea" id="RHEA:50036"/>
        <dbReference type="ChEBI" id="CHEBI:15377"/>
        <dbReference type="ChEBI" id="CHEBI:15378"/>
        <dbReference type="ChEBI" id="CHEBI:57373"/>
        <dbReference type="ChEBI" id="CHEBI:58343"/>
        <dbReference type="ChEBI" id="CHEBI:132020"/>
    </reaction>
    <physiologicalReaction direction="left-to-right" evidence="28">
        <dbReference type="Rhea" id="RHEA:50037"/>
    </physiologicalReaction>
</comment>
<comment type="catalytic activity">
    <reaction evidence="10">
        <text>CoA + H2O = (R)-4'-phosphopantetheine + adenosine 3',5'-bisphosphate + 2 H(+)</text>
        <dbReference type="Rhea" id="RHEA:64988"/>
        <dbReference type="ChEBI" id="CHEBI:15377"/>
        <dbReference type="ChEBI" id="CHEBI:15378"/>
        <dbReference type="ChEBI" id="CHEBI:57287"/>
        <dbReference type="ChEBI" id="CHEBI:58343"/>
        <dbReference type="ChEBI" id="CHEBI:61723"/>
        <dbReference type="EC" id="3.6.1.77"/>
    </reaction>
    <physiologicalReaction direction="left-to-right" evidence="10">
        <dbReference type="Rhea" id="RHEA:64989"/>
    </physiologicalReaction>
</comment>
<evidence type="ECO:0000256" key="8">
    <source>
        <dbReference type="ARBA" id="ARBA00026208"/>
    </source>
</evidence>
<comment type="catalytic activity">
    <reaction evidence="25">
        <text>a 5'-end CoA-ribonucleoside in mRNA + H2O = a 5'-end phospho-adenosine-phospho-ribonucleoside in mRNA + (R)-4'-phosphopantetheine + 2 H(+)</text>
        <dbReference type="Rhea" id="RHEA:67592"/>
        <dbReference type="Rhea" id="RHEA-COMP:15719"/>
        <dbReference type="Rhea" id="RHEA-COMP:17276"/>
        <dbReference type="ChEBI" id="CHEBI:15377"/>
        <dbReference type="ChEBI" id="CHEBI:15378"/>
        <dbReference type="ChEBI" id="CHEBI:61723"/>
        <dbReference type="ChEBI" id="CHEBI:144051"/>
        <dbReference type="ChEBI" id="CHEBI:172371"/>
    </reaction>
    <physiologicalReaction direction="left-to-right" evidence="25">
        <dbReference type="Rhea" id="RHEA:67593"/>
    </physiologicalReaction>
</comment>
<evidence type="ECO:0000256" key="3">
    <source>
        <dbReference type="ARBA" id="ARBA00005582"/>
    </source>
</evidence>
<evidence type="ECO:0000256" key="1">
    <source>
        <dbReference type="ARBA" id="ARBA00001936"/>
    </source>
</evidence>
<comment type="cofactor">
    <cofactor evidence="2">
        <name>Mg(2+)</name>
        <dbReference type="ChEBI" id="CHEBI:18420"/>
    </cofactor>
</comment>
<keyword evidence="4" id="KW-0479">Metal-binding</keyword>
<evidence type="ECO:0000313" key="34">
    <source>
        <dbReference type="RefSeq" id="XP_012881610.1"/>
    </source>
</evidence>
<comment type="cofactor">
    <cofactor evidence="1">
        <name>Mn(2+)</name>
        <dbReference type="ChEBI" id="CHEBI:29035"/>
    </cofactor>
</comment>
<proteinExistence type="inferred from homology"/>
<dbReference type="InterPro" id="IPR039121">
    <property type="entry name" value="NUDT19"/>
</dbReference>
<evidence type="ECO:0000256" key="10">
    <source>
        <dbReference type="ARBA" id="ARBA00044908"/>
    </source>
</evidence>
<keyword evidence="5" id="KW-0378">Hydrolase</keyword>
<evidence type="ECO:0000256" key="22">
    <source>
        <dbReference type="ARBA" id="ARBA00048360"/>
    </source>
</evidence>
<dbReference type="STRING" id="10020.ENSDORP00000018720"/>
<dbReference type="PANTHER" id="PTHR12318:SF0">
    <property type="entry name" value="ACYL-COENZYME A DIPHOSPHATASE NUDT19"/>
    <property type="match status" value="1"/>
</dbReference>
<evidence type="ECO:0000256" key="7">
    <source>
        <dbReference type="ARBA" id="ARBA00023211"/>
    </source>
</evidence>
<feature type="signal peptide" evidence="31">
    <location>
        <begin position="1"/>
        <end position="30"/>
    </location>
</feature>
<evidence type="ECO:0000256" key="19">
    <source>
        <dbReference type="ARBA" id="ARBA00047666"/>
    </source>
</evidence>
<dbReference type="GO" id="GO:0046872">
    <property type="term" value="F:metal ion binding"/>
    <property type="evidence" value="ECO:0007669"/>
    <property type="project" value="UniProtKB-KW"/>
</dbReference>
<feature type="chain" id="PRO_5010178777" description="Acyl-coenzyme A diphosphatase NUDT19" evidence="31">
    <location>
        <begin position="31"/>
        <end position="152"/>
    </location>
</feature>
<dbReference type="PROSITE" id="PS51462">
    <property type="entry name" value="NUDIX"/>
    <property type="match status" value="1"/>
</dbReference>
<dbReference type="EC" id="3.6.1.77" evidence="11"/>
<dbReference type="KEGG" id="dord:105993025"/>
<accession>A0A1S3FZ11</accession>
<dbReference type="InParanoid" id="A0A1S3FZ11"/>
<comment type="catalytic activity">
    <reaction evidence="18">
        <text>4,8-dimethylnonanoyl-CoA + H2O = S-(4,8-dimethylnonanoyl)-4'-phosphopantetheine + adenosine 3',5'-bisphosphate + 2 H(+)</text>
        <dbReference type="Rhea" id="RHEA:67524"/>
        <dbReference type="ChEBI" id="CHEBI:15377"/>
        <dbReference type="ChEBI" id="CHEBI:15378"/>
        <dbReference type="ChEBI" id="CHEBI:58343"/>
        <dbReference type="ChEBI" id="CHEBI:77061"/>
        <dbReference type="ChEBI" id="CHEBI:172385"/>
    </reaction>
    <physiologicalReaction direction="left-to-right" evidence="18">
        <dbReference type="Rhea" id="RHEA:67525"/>
    </physiologicalReaction>
</comment>
<evidence type="ECO:0000256" key="28">
    <source>
        <dbReference type="ARBA" id="ARBA00048961"/>
    </source>
</evidence>
<comment type="similarity">
    <text evidence="3">Belongs to the Nudix hydrolase family.</text>
</comment>
<dbReference type="InterPro" id="IPR015797">
    <property type="entry name" value="NUDIX_hydrolase-like_dom_sf"/>
</dbReference>
<dbReference type="OrthoDB" id="1695362at2759"/>
<dbReference type="InterPro" id="IPR000086">
    <property type="entry name" value="NUDIX_hydrolase_dom"/>
</dbReference>
<keyword evidence="33" id="KW-1185">Reference proteome</keyword>
<evidence type="ECO:0000256" key="25">
    <source>
        <dbReference type="ARBA" id="ARBA00048667"/>
    </source>
</evidence>
<comment type="catalytic activity">
    <reaction evidence="20">
        <text>(9Z,12Z)-octadecadienoyl-CoA + H2O = S-(9Z,12Z-octadecadienoyl)-4'-phosphopantetheine + adenosine 3',5'-bisphosphate + 2 H(+)</text>
        <dbReference type="Rhea" id="RHEA:67536"/>
        <dbReference type="ChEBI" id="CHEBI:15377"/>
        <dbReference type="ChEBI" id="CHEBI:15378"/>
        <dbReference type="ChEBI" id="CHEBI:57383"/>
        <dbReference type="ChEBI" id="CHEBI:58343"/>
        <dbReference type="ChEBI" id="CHEBI:172387"/>
    </reaction>
    <physiologicalReaction direction="left-to-right" evidence="20">
        <dbReference type="Rhea" id="RHEA:67537"/>
    </physiologicalReaction>
</comment>
<evidence type="ECO:0000256" key="6">
    <source>
        <dbReference type="ARBA" id="ARBA00022842"/>
    </source>
</evidence>
<comment type="catalytic activity">
    <reaction evidence="13">
        <text>octanoyl-CoA + H2O = S-octanoyl-4'-phosphopantetheine + adenosine 3',5'-bisphosphate + 2 H(+)</text>
        <dbReference type="Rhea" id="RHEA:50016"/>
        <dbReference type="ChEBI" id="CHEBI:15377"/>
        <dbReference type="ChEBI" id="CHEBI:15378"/>
        <dbReference type="ChEBI" id="CHEBI:57386"/>
        <dbReference type="ChEBI" id="CHEBI:58343"/>
        <dbReference type="ChEBI" id="CHEBI:132013"/>
    </reaction>
    <physiologicalReaction direction="left-to-right" evidence="13">
        <dbReference type="Rhea" id="RHEA:50017"/>
    </physiologicalReaction>
</comment>
<protein>
    <recommendedName>
        <fullName evidence="8">Acyl-coenzyme A diphosphatase NUDT19</fullName>
        <ecNumber evidence="11">3.6.1.77</ecNumber>
    </recommendedName>
    <alternativeName>
        <fullName evidence="9">Nucleoside diphosphate-linked moiety X motif 19</fullName>
    </alternativeName>
</protein>
<evidence type="ECO:0000256" key="9">
    <source>
        <dbReference type="ARBA" id="ARBA00031193"/>
    </source>
</evidence>
<dbReference type="GeneID" id="105993025"/>
<comment type="catalytic activity">
    <reaction evidence="19">
        <text>propanoyl-CoA + H2O = propanoyl-4'-phosphopantetheine + adenosine 3',5'-bisphosphate + 2 H(+)</text>
        <dbReference type="Rhea" id="RHEA:67464"/>
        <dbReference type="ChEBI" id="CHEBI:15377"/>
        <dbReference type="ChEBI" id="CHEBI:15378"/>
        <dbReference type="ChEBI" id="CHEBI:57392"/>
        <dbReference type="ChEBI" id="CHEBI:58343"/>
        <dbReference type="ChEBI" id="CHEBI:172362"/>
    </reaction>
    <physiologicalReaction direction="left-to-right" evidence="19">
        <dbReference type="Rhea" id="RHEA:67465"/>
    </physiologicalReaction>
</comment>
<comment type="catalytic activity">
    <reaction evidence="30">
        <text>(9Z)-hexadecenoyl-CoA + H2O = S-(9Z-hexadecenoyl)-4'-phosphopantetheine + adenosine 3',5'-bisphosphate + 2 H(+)</text>
        <dbReference type="Rhea" id="RHEA:67540"/>
        <dbReference type="ChEBI" id="CHEBI:15377"/>
        <dbReference type="ChEBI" id="CHEBI:15378"/>
        <dbReference type="ChEBI" id="CHEBI:58343"/>
        <dbReference type="ChEBI" id="CHEBI:61540"/>
        <dbReference type="ChEBI" id="CHEBI:172388"/>
    </reaction>
    <physiologicalReaction direction="left-to-right" evidence="30">
        <dbReference type="Rhea" id="RHEA:67541"/>
    </physiologicalReaction>
</comment>
<comment type="catalytic activity">
    <reaction evidence="16">
        <text>hexanoyl-CoA + H2O = hexanoyl-4'-phosphopantetheine + adenosine 3',5'-bisphosphate + 2 H(+)</text>
        <dbReference type="Rhea" id="RHEA:49980"/>
        <dbReference type="ChEBI" id="CHEBI:15377"/>
        <dbReference type="ChEBI" id="CHEBI:15378"/>
        <dbReference type="ChEBI" id="CHEBI:58343"/>
        <dbReference type="ChEBI" id="CHEBI:62620"/>
        <dbReference type="ChEBI" id="CHEBI:132012"/>
    </reaction>
    <physiologicalReaction direction="left-to-right" evidence="16">
        <dbReference type="Rhea" id="RHEA:49981"/>
    </physiologicalReaction>
</comment>
<comment type="catalytic activity">
    <reaction evidence="27">
        <text>an acyl-CoA + H2O = an acyl-4'-phosphopantetheine + adenosine 3',5'-bisphosphate + 2 H(+)</text>
        <dbReference type="Rhea" id="RHEA:50044"/>
        <dbReference type="ChEBI" id="CHEBI:15377"/>
        <dbReference type="ChEBI" id="CHEBI:15378"/>
        <dbReference type="ChEBI" id="CHEBI:58342"/>
        <dbReference type="ChEBI" id="CHEBI:58343"/>
        <dbReference type="ChEBI" id="CHEBI:132023"/>
    </reaction>
    <physiologicalReaction direction="left-to-right" evidence="27">
        <dbReference type="Rhea" id="RHEA:50045"/>
    </physiologicalReaction>
</comment>
<evidence type="ECO:0000256" key="21">
    <source>
        <dbReference type="ARBA" id="ARBA00047757"/>
    </source>
</evidence>
<evidence type="ECO:0000256" key="14">
    <source>
        <dbReference type="ARBA" id="ARBA00047369"/>
    </source>
</evidence>
<comment type="catalytic activity">
    <reaction evidence="22">
        <text>(9Z,12Z,15Z)-octadecatrienoyl-CoA + H2O = S-(9Z,12Z,15Z-octadecatrienoyl)-4'-phosphopantetheine + adenosine 3',5'-bisphosphate + 2 H(+)</text>
        <dbReference type="Rhea" id="RHEA:67532"/>
        <dbReference type="ChEBI" id="CHEBI:15377"/>
        <dbReference type="ChEBI" id="CHEBI:15378"/>
        <dbReference type="ChEBI" id="CHEBI:58343"/>
        <dbReference type="ChEBI" id="CHEBI:74034"/>
        <dbReference type="ChEBI" id="CHEBI:172386"/>
    </reaction>
    <physiologicalReaction direction="left-to-right" evidence="22">
        <dbReference type="Rhea" id="RHEA:67533"/>
    </physiologicalReaction>
</comment>
<comment type="catalytic activity">
    <reaction evidence="26">
        <text>hexadecanoyl-CoA + H2O = S-hexadecanoyl-4'-phosphopantetheine + adenosine 3',5'-bisphosphate + 2 H(+)</text>
        <dbReference type="Rhea" id="RHEA:50032"/>
        <dbReference type="ChEBI" id="CHEBI:15377"/>
        <dbReference type="ChEBI" id="CHEBI:15378"/>
        <dbReference type="ChEBI" id="CHEBI:57379"/>
        <dbReference type="ChEBI" id="CHEBI:58343"/>
        <dbReference type="ChEBI" id="CHEBI:132018"/>
    </reaction>
    <physiologicalReaction direction="left-to-right" evidence="26">
        <dbReference type="Rhea" id="RHEA:50033"/>
    </physiologicalReaction>
</comment>
<comment type="catalytic activity">
    <reaction evidence="15">
        <text>tetradecanoyl-CoA + H2O = tetradecanoyl-4'-phosphopantetheine + adenosine 3',5'-bisphosphate + 2 H(+)</text>
        <dbReference type="Rhea" id="RHEA:50028"/>
        <dbReference type="ChEBI" id="CHEBI:15377"/>
        <dbReference type="ChEBI" id="CHEBI:15378"/>
        <dbReference type="ChEBI" id="CHEBI:57385"/>
        <dbReference type="ChEBI" id="CHEBI:58343"/>
        <dbReference type="ChEBI" id="CHEBI:132017"/>
    </reaction>
    <physiologicalReaction direction="left-to-right" evidence="15">
        <dbReference type="Rhea" id="RHEA:50029"/>
    </physiologicalReaction>
</comment>
<evidence type="ECO:0000256" key="5">
    <source>
        <dbReference type="ARBA" id="ARBA00022801"/>
    </source>
</evidence>
<comment type="catalytic activity">
    <reaction evidence="24">
        <text>succinyl-CoA + H2O = succinyl-4'-phosphopantetheine + adenosine 3',5'-bisphosphate + 2 H(+)</text>
        <dbReference type="Rhea" id="RHEA:67472"/>
        <dbReference type="ChEBI" id="CHEBI:15377"/>
        <dbReference type="ChEBI" id="CHEBI:15378"/>
        <dbReference type="ChEBI" id="CHEBI:57292"/>
        <dbReference type="ChEBI" id="CHEBI:58343"/>
        <dbReference type="ChEBI" id="CHEBI:172364"/>
    </reaction>
    <physiologicalReaction direction="left-to-right" evidence="24">
        <dbReference type="Rhea" id="RHEA:67473"/>
    </physiologicalReaction>
</comment>
<evidence type="ECO:0000256" key="13">
    <source>
        <dbReference type="ARBA" id="ARBA00047289"/>
    </source>
</evidence>
<evidence type="ECO:0000256" key="2">
    <source>
        <dbReference type="ARBA" id="ARBA00001946"/>
    </source>
</evidence>
<evidence type="ECO:0000256" key="15">
    <source>
        <dbReference type="ARBA" id="ARBA00047403"/>
    </source>
</evidence>
<evidence type="ECO:0000256" key="12">
    <source>
        <dbReference type="ARBA" id="ARBA00045809"/>
    </source>
</evidence>
<evidence type="ECO:0000256" key="17">
    <source>
        <dbReference type="ARBA" id="ARBA00047511"/>
    </source>
</evidence>
<dbReference type="CTD" id="390916"/>
<evidence type="ECO:0000256" key="20">
    <source>
        <dbReference type="ARBA" id="ARBA00047708"/>
    </source>
</evidence>
<feature type="domain" description="Nudix hydrolase" evidence="32">
    <location>
        <begin position="11"/>
        <end position="152"/>
    </location>
</feature>
<keyword evidence="7" id="KW-0464">Manganese</keyword>
<comment type="catalytic activity">
    <reaction evidence="17">
        <text>(6Z)-octenoyl-CoA + H2O = S-(6Z-octenoyl)-4'-phosphopantetheine + adenosine 3',5'-bisphosphate + 2 H(+)</text>
        <dbReference type="Rhea" id="RHEA:67528"/>
        <dbReference type="ChEBI" id="CHEBI:15377"/>
        <dbReference type="ChEBI" id="CHEBI:15378"/>
        <dbReference type="ChEBI" id="CHEBI:58343"/>
        <dbReference type="ChEBI" id="CHEBI:172383"/>
        <dbReference type="ChEBI" id="CHEBI:172384"/>
    </reaction>
    <physiologicalReaction direction="left-to-right" evidence="17">
        <dbReference type="Rhea" id="RHEA:67529"/>
    </physiologicalReaction>
</comment>
<evidence type="ECO:0000256" key="30">
    <source>
        <dbReference type="ARBA" id="ARBA00049403"/>
    </source>
</evidence>
<evidence type="ECO:0000256" key="26">
    <source>
        <dbReference type="ARBA" id="ARBA00048828"/>
    </source>
</evidence>
<keyword evidence="31" id="KW-0732">Signal</keyword>
<comment type="catalytic activity">
    <reaction evidence="23">
        <text>(9Z)-tetradecenoyl-CoA + H2O = S-(9Z-tetradecenoyl)-4'-phosphopantetheine + adenosine 3',5'-bisphosphate + 2 H(+)</text>
        <dbReference type="Rhea" id="RHEA:67544"/>
        <dbReference type="ChEBI" id="CHEBI:15377"/>
        <dbReference type="ChEBI" id="CHEBI:15378"/>
        <dbReference type="ChEBI" id="CHEBI:58343"/>
        <dbReference type="ChEBI" id="CHEBI:65060"/>
        <dbReference type="ChEBI" id="CHEBI:172389"/>
    </reaction>
    <physiologicalReaction direction="left-to-right" evidence="23">
        <dbReference type="Rhea" id="RHEA:67545"/>
    </physiologicalReaction>
</comment>
<dbReference type="Proteomes" id="UP000081671">
    <property type="component" value="Unplaced"/>
</dbReference>
<evidence type="ECO:0000256" key="23">
    <source>
        <dbReference type="ARBA" id="ARBA00048413"/>
    </source>
</evidence>
<gene>
    <name evidence="34" type="primary">Nudt19</name>
</gene>
<comment type="catalytic activity">
    <reaction evidence="14">
        <text>malonyl-CoA + H2O = malonyl-4'-phosphopantetheine + adenosine 3',5'-bisphosphate + 2 H(+)</text>
        <dbReference type="Rhea" id="RHEA:67468"/>
        <dbReference type="ChEBI" id="CHEBI:15377"/>
        <dbReference type="ChEBI" id="CHEBI:15378"/>
        <dbReference type="ChEBI" id="CHEBI:57384"/>
        <dbReference type="ChEBI" id="CHEBI:58343"/>
        <dbReference type="ChEBI" id="CHEBI:172363"/>
    </reaction>
    <physiologicalReaction direction="left-to-right" evidence="14">
        <dbReference type="Rhea" id="RHEA:67469"/>
    </physiologicalReaction>
</comment>